<feature type="signal peptide" evidence="1">
    <location>
        <begin position="1"/>
        <end position="28"/>
    </location>
</feature>
<comment type="caution">
    <text evidence="2">The sequence shown here is derived from an EMBL/GenBank/DDBJ whole genome shotgun (WGS) entry which is preliminary data.</text>
</comment>
<feature type="chain" id="PRO_5045849995" evidence="1">
    <location>
        <begin position="29"/>
        <end position="356"/>
    </location>
</feature>
<dbReference type="EMBL" id="JBHSMZ010000006">
    <property type="protein sequence ID" value="MFC5549089.1"/>
    <property type="molecule type" value="Genomic_DNA"/>
</dbReference>
<evidence type="ECO:0000313" key="3">
    <source>
        <dbReference type="Proteomes" id="UP001596086"/>
    </source>
</evidence>
<keyword evidence="1" id="KW-0732">Signal</keyword>
<accession>A0ABW0RWA2</accession>
<proteinExistence type="predicted"/>
<reference evidence="3" key="1">
    <citation type="journal article" date="2019" name="Int. J. Syst. Evol. Microbiol.">
        <title>The Global Catalogue of Microorganisms (GCM) 10K type strain sequencing project: providing services to taxonomists for standard genome sequencing and annotation.</title>
        <authorList>
            <consortium name="The Broad Institute Genomics Platform"/>
            <consortium name="The Broad Institute Genome Sequencing Center for Infectious Disease"/>
            <person name="Wu L."/>
            <person name="Ma J."/>
        </authorList>
    </citation>
    <scope>NUCLEOTIDE SEQUENCE [LARGE SCALE GENOMIC DNA]</scope>
    <source>
        <strain evidence="3">CGMCC 4.5798</strain>
    </source>
</reference>
<evidence type="ECO:0000256" key="1">
    <source>
        <dbReference type="SAM" id="SignalP"/>
    </source>
</evidence>
<sequence length="356" mass="39239">MTSTKRPTIPLACLLALLAAAGSPPAIAASAHRPAAKAKADVVGDFRALAQQDPWTCEPLASAGAGKAWPGAEASCAWQNRLQIRRWTWQDGAAPSCLSSQARWWHWAQAGLQPSAPRSVWDRRWTAQTLHLSVGGEERLLILRRDAKDSWQATEWRWNPNPRPATRRWQEGRWKLLLEAASQPRFRSAATDGADAARMRAIWPRLLGARPGELGSQGLALESAGLCLQASNPLPGQTKLHLSYSPNDSRLEQRAAMHLQLSRQYPEAKWLTQFKMLDMPAKLPSGAKFLASWVENGQVIGQLWMPAKGDATTVRLRVTTPLPQHQGEVMAAAGKIKPVVERELEAVAMQWAAAYE</sequence>
<organism evidence="2 3">
    <name type="scientific">Massilia aerilata</name>
    <dbReference type="NCBI Taxonomy" id="453817"/>
    <lineage>
        <taxon>Bacteria</taxon>
        <taxon>Pseudomonadati</taxon>
        <taxon>Pseudomonadota</taxon>
        <taxon>Betaproteobacteria</taxon>
        <taxon>Burkholderiales</taxon>
        <taxon>Oxalobacteraceae</taxon>
        <taxon>Telluria group</taxon>
        <taxon>Massilia</taxon>
    </lineage>
</organism>
<name>A0ABW0RWA2_9BURK</name>
<dbReference type="RefSeq" id="WP_379770626.1">
    <property type="nucleotide sequence ID" value="NZ_JBHSMZ010000006.1"/>
</dbReference>
<evidence type="ECO:0000313" key="2">
    <source>
        <dbReference type="EMBL" id="MFC5549089.1"/>
    </source>
</evidence>
<keyword evidence="3" id="KW-1185">Reference proteome</keyword>
<gene>
    <name evidence="2" type="ORF">ACFPO9_11225</name>
</gene>
<protein>
    <submittedName>
        <fullName evidence="2">Uncharacterized protein</fullName>
    </submittedName>
</protein>
<dbReference type="Proteomes" id="UP001596086">
    <property type="component" value="Unassembled WGS sequence"/>
</dbReference>